<dbReference type="Gene3D" id="3.90.226.10">
    <property type="entry name" value="2-enoyl-CoA Hydratase, Chain A, domain 1"/>
    <property type="match status" value="1"/>
</dbReference>
<dbReference type="GO" id="GO:0016853">
    <property type="term" value="F:isomerase activity"/>
    <property type="evidence" value="ECO:0007669"/>
    <property type="project" value="InterPro"/>
</dbReference>
<sequence>MEIKQSFQDLSDDSNVRVVVIKANGKHFTTGLDLIAAANMFANAMNDKEKFRDIIIELQESMNAVEKCKKPVIAAAHGMCIGAGIDLLSACDIRIAEKNTTFSIRETKIAIVADLGTLQRLPHIIGYGWFNELALTGRDFSADDALKMGFITHVCDGEAALLEQANSIATEIAENSPQTVQNIKDVIVYSRDNGIYPGMAYVSQKMRHCCHHQIFKRQ</sequence>
<dbReference type="InterPro" id="IPR029045">
    <property type="entry name" value="ClpP/crotonase-like_dom_sf"/>
</dbReference>
<evidence type="ECO:0000313" key="2">
    <source>
        <dbReference type="Proteomes" id="UP000189670"/>
    </source>
</evidence>
<protein>
    <submittedName>
        <fullName evidence="1">Enoyl-CoA hydratase</fullName>
    </submittedName>
</protein>
<accession>A0A1V1P0S0</accession>
<dbReference type="EMBL" id="ATBP01000944">
    <property type="protein sequence ID" value="ETR68457.1"/>
    <property type="molecule type" value="Genomic_DNA"/>
</dbReference>
<dbReference type="InterPro" id="IPR001753">
    <property type="entry name" value="Enoyl-CoA_hydra/iso"/>
</dbReference>
<dbReference type="CDD" id="cd06558">
    <property type="entry name" value="crotonase-like"/>
    <property type="match status" value="1"/>
</dbReference>
<dbReference type="SUPFAM" id="SSF52096">
    <property type="entry name" value="ClpP/crotonase"/>
    <property type="match status" value="1"/>
</dbReference>
<dbReference type="Proteomes" id="UP000189670">
    <property type="component" value="Unassembled WGS sequence"/>
</dbReference>
<dbReference type="InterPro" id="IPR045002">
    <property type="entry name" value="Ech1-like"/>
</dbReference>
<name>A0A1V1P0S0_9BACT</name>
<evidence type="ECO:0000313" key="1">
    <source>
        <dbReference type="EMBL" id="ETR68457.1"/>
    </source>
</evidence>
<dbReference type="Pfam" id="PF00378">
    <property type="entry name" value="ECH_1"/>
    <property type="match status" value="1"/>
</dbReference>
<dbReference type="PANTHER" id="PTHR43149">
    <property type="entry name" value="ENOYL-COA HYDRATASE"/>
    <property type="match status" value="1"/>
</dbReference>
<gene>
    <name evidence="1" type="ORF">OMM_04550</name>
</gene>
<reference evidence="2" key="1">
    <citation type="submission" date="2012-11" db="EMBL/GenBank/DDBJ databases">
        <authorList>
            <person name="Lucero-Rivera Y.E."/>
            <person name="Tovar-Ramirez D."/>
        </authorList>
    </citation>
    <scope>NUCLEOTIDE SEQUENCE [LARGE SCALE GENOMIC DNA]</scope>
    <source>
        <strain evidence="2">Araruama</strain>
    </source>
</reference>
<proteinExistence type="predicted"/>
<dbReference type="AlphaFoldDB" id="A0A1V1P0S0"/>
<organism evidence="1 2">
    <name type="scientific">Candidatus Magnetoglobus multicellularis str. Araruama</name>
    <dbReference type="NCBI Taxonomy" id="890399"/>
    <lineage>
        <taxon>Bacteria</taxon>
        <taxon>Pseudomonadati</taxon>
        <taxon>Thermodesulfobacteriota</taxon>
        <taxon>Desulfobacteria</taxon>
        <taxon>Desulfobacterales</taxon>
        <taxon>Desulfobacteraceae</taxon>
        <taxon>Candidatus Magnetoglobus</taxon>
    </lineage>
</organism>
<comment type="caution">
    <text evidence="1">The sequence shown here is derived from an EMBL/GenBank/DDBJ whole genome shotgun (WGS) entry which is preliminary data.</text>
</comment>